<dbReference type="InterPro" id="IPR002156">
    <property type="entry name" value="RNaseH_domain"/>
</dbReference>
<dbReference type="PANTHER" id="PTHR33116:SF86">
    <property type="entry name" value="REVERSE TRANSCRIPTASE DOMAIN-CONTAINING PROTEIN"/>
    <property type="match status" value="1"/>
</dbReference>
<comment type="caution">
    <text evidence="2">The sequence shown here is derived from an EMBL/GenBank/DDBJ whole genome shotgun (WGS) entry which is preliminary data.</text>
</comment>
<dbReference type="AlphaFoldDB" id="A0AAE0EDH7"/>
<keyword evidence="3" id="KW-1185">Reference proteome</keyword>
<name>A0AAE0EDH7_9ROSI</name>
<gene>
    <name evidence="2" type="ORF">Dsin_009455</name>
</gene>
<dbReference type="Pfam" id="PF13456">
    <property type="entry name" value="RVT_3"/>
    <property type="match status" value="1"/>
</dbReference>
<dbReference type="InterPro" id="IPR000477">
    <property type="entry name" value="RT_dom"/>
</dbReference>
<dbReference type="GO" id="GO:0003676">
    <property type="term" value="F:nucleic acid binding"/>
    <property type="evidence" value="ECO:0007669"/>
    <property type="project" value="InterPro"/>
</dbReference>
<dbReference type="PANTHER" id="PTHR33116">
    <property type="entry name" value="REVERSE TRANSCRIPTASE ZINC-BINDING DOMAIN-CONTAINING PROTEIN-RELATED-RELATED"/>
    <property type="match status" value="1"/>
</dbReference>
<dbReference type="Pfam" id="PF00078">
    <property type="entry name" value="RVT_1"/>
    <property type="match status" value="1"/>
</dbReference>
<dbReference type="EMBL" id="JANJYJ010000003">
    <property type="protein sequence ID" value="KAK3222430.1"/>
    <property type="molecule type" value="Genomic_DNA"/>
</dbReference>
<protein>
    <recommendedName>
        <fullName evidence="1">Reverse transcriptase domain-containing protein</fullName>
    </recommendedName>
</protein>
<evidence type="ECO:0000259" key="1">
    <source>
        <dbReference type="PROSITE" id="PS50878"/>
    </source>
</evidence>
<accession>A0AAE0EDH7</accession>
<proteinExistence type="predicted"/>
<dbReference type="InterPro" id="IPR036397">
    <property type="entry name" value="RNaseH_sf"/>
</dbReference>
<evidence type="ECO:0000313" key="3">
    <source>
        <dbReference type="Proteomes" id="UP001281410"/>
    </source>
</evidence>
<dbReference type="SUPFAM" id="SSF56672">
    <property type="entry name" value="DNA/RNA polymerases"/>
    <property type="match status" value="1"/>
</dbReference>
<feature type="domain" description="Reverse transcriptase" evidence="1">
    <location>
        <begin position="1"/>
        <end position="222"/>
    </location>
</feature>
<dbReference type="InterPro" id="IPR043502">
    <property type="entry name" value="DNA/RNA_pol_sf"/>
</dbReference>
<reference evidence="2" key="1">
    <citation type="journal article" date="2023" name="Plant J.">
        <title>Genome sequences and population genomics provide insights into the demographic history, inbreeding, and mutation load of two 'living fossil' tree species of Dipteronia.</title>
        <authorList>
            <person name="Feng Y."/>
            <person name="Comes H.P."/>
            <person name="Chen J."/>
            <person name="Zhu S."/>
            <person name="Lu R."/>
            <person name="Zhang X."/>
            <person name="Li P."/>
            <person name="Qiu J."/>
            <person name="Olsen K.M."/>
            <person name="Qiu Y."/>
        </authorList>
    </citation>
    <scope>NUCLEOTIDE SEQUENCE</scope>
    <source>
        <strain evidence="2">NBL</strain>
    </source>
</reference>
<evidence type="ECO:0000313" key="2">
    <source>
        <dbReference type="EMBL" id="KAK3222430.1"/>
    </source>
</evidence>
<dbReference type="CDD" id="cd01650">
    <property type="entry name" value="RT_nLTR_like"/>
    <property type="match status" value="1"/>
</dbReference>
<organism evidence="2 3">
    <name type="scientific">Dipteronia sinensis</name>
    <dbReference type="NCBI Taxonomy" id="43782"/>
    <lineage>
        <taxon>Eukaryota</taxon>
        <taxon>Viridiplantae</taxon>
        <taxon>Streptophyta</taxon>
        <taxon>Embryophyta</taxon>
        <taxon>Tracheophyta</taxon>
        <taxon>Spermatophyta</taxon>
        <taxon>Magnoliopsida</taxon>
        <taxon>eudicotyledons</taxon>
        <taxon>Gunneridae</taxon>
        <taxon>Pentapetalae</taxon>
        <taxon>rosids</taxon>
        <taxon>malvids</taxon>
        <taxon>Sapindales</taxon>
        <taxon>Sapindaceae</taxon>
        <taxon>Hippocastanoideae</taxon>
        <taxon>Acereae</taxon>
        <taxon>Dipteronia</taxon>
    </lineage>
</organism>
<sequence>MTNRLKHVLGGIISETQCAFIPGRLILDNTIVSFECIHRLKRRKRKRGSMAIKLDMAKACDRVEWIFLERMMRKLGFSEKWVRLIMRCVSSVSYSFIINGEVCGNIIPTRGLRQGDLLSPFLFLFCAEGLSNLIQKAQARGDISGFRCSRGGPIITHLFFADDSLIFPKANDRNCLAVKTILDDYEKASGQAVNFWKSAMCISPSFNAREGERKASLIGIKLVECHENYLGLPCFSSRKKRKLFASIVDRVWNRIKGWGEKLLLAGGKEILVKAVIQAIPMYAMSIFRLPKGLIAEIQRLCGRFWDKWIPRPSTFQTISPPNLDVNAKVCLLITPTSGWNLQLHKDNFTTSDVNDIIRIPIGKWDKEDNIMWHYDDKGMYTFNIARRGVQTSSLCDACKIGDETTIHALWDCNKLKYIHKDWTNLHGKHPHRLDNIADVSKWILAFLDDYISANQKNGNKQDPSRNSGGDRWQPLEGGLYKVNCDGLVDKDGGKTGLEVVIRDEEGNVLAFCAQNLVANLSSKAAKLTAVLKSIQFSMDCGLAPCVYEFDQAMVVKWITEGQHNLSENGGLLEDVYSLAANLRCLSFPTPSSFAVLVSRGVHFPIRPIPLSWIRRCKPFRLERRQDGTGCSMRGIDTLVPSCILLGN</sequence>
<dbReference type="Gene3D" id="3.30.420.10">
    <property type="entry name" value="Ribonuclease H-like superfamily/Ribonuclease H"/>
    <property type="match status" value="1"/>
</dbReference>
<dbReference type="PROSITE" id="PS50878">
    <property type="entry name" value="RT_POL"/>
    <property type="match status" value="1"/>
</dbReference>
<dbReference type="GO" id="GO:0004523">
    <property type="term" value="F:RNA-DNA hybrid ribonuclease activity"/>
    <property type="evidence" value="ECO:0007669"/>
    <property type="project" value="InterPro"/>
</dbReference>
<dbReference type="Proteomes" id="UP001281410">
    <property type="component" value="Unassembled WGS sequence"/>
</dbReference>